<organism evidence="1 2">
    <name type="scientific">Araneus ventricosus</name>
    <name type="common">Orbweaver spider</name>
    <name type="synonym">Epeira ventricosa</name>
    <dbReference type="NCBI Taxonomy" id="182803"/>
    <lineage>
        <taxon>Eukaryota</taxon>
        <taxon>Metazoa</taxon>
        <taxon>Ecdysozoa</taxon>
        <taxon>Arthropoda</taxon>
        <taxon>Chelicerata</taxon>
        <taxon>Arachnida</taxon>
        <taxon>Araneae</taxon>
        <taxon>Araneomorphae</taxon>
        <taxon>Entelegynae</taxon>
        <taxon>Araneoidea</taxon>
        <taxon>Araneidae</taxon>
        <taxon>Araneus</taxon>
    </lineage>
</organism>
<evidence type="ECO:0000313" key="1">
    <source>
        <dbReference type="EMBL" id="GBM95135.1"/>
    </source>
</evidence>
<dbReference type="Proteomes" id="UP000499080">
    <property type="component" value="Unassembled WGS sequence"/>
</dbReference>
<proteinExistence type="predicted"/>
<gene>
    <name evidence="1" type="ORF">AVEN_2924_1</name>
</gene>
<evidence type="ECO:0000313" key="2">
    <source>
        <dbReference type="Proteomes" id="UP000499080"/>
    </source>
</evidence>
<dbReference type="EMBL" id="BGPR01004033">
    <property type="protein sequence ID" value="GBM95135.1"/>
    <property type="molecule type" value="Genomic_DNA"/>
</dbReference>
<reference evidence="1 2" key="1">
    <citation type="journal article" date="2019" name="Sci. Rep.">
        <title>Orb-weaving spider Araneus ventricosus genome elucidates the spidroin gene catalogue.</title>
        <authorList>
            <person name="Kono N."/>
            <person name="Nakamura H."/>
            <person name="Ohtoshi R."/>
            <person name="Moran D.A.P."/>
            <person name="Shinohara A."/>
            <person name="Yoshida Y."/>
            <person name="Fujiwara M."/>
            <person name="Mori M."/>
            <person name="Tomita M."/>
            <person name="Arakawa K."/>
        </authorList>
    </citation>
    <scope>NUCLEOTIDE SEQUENCE [LARGE SCALE GENOMIC DNA]</scope>
</reference>
<name>A0A4Y2JZQ9_ARAVE</name>
<accession>A0A4Y2JZQ9</accession>
<comment type="caution">
    <text evidence="1">The sequence shown here is derived from an EMBL/GenBank/DDBJ whole genome shotgun (WGS) entry which is preliminary data.</text>
</comment>
<protein>
    <submittedName>
        <fullName evidence="1">Uncharacterized protein</fullName>
    </submittedName>
</protein>
<dbReference type="AlphaFoldDB" id="A0A4Y2JZQ9"/>
<sequence>MMSPKVKSSIQYLPFPYSKTIRNAALSNVNSKKEEEYLCLLCGRGTSSGVCAPPPFPKIQGCCSRTNKAHGGNSGGFGTCDYALLRTANYSVTLSVLSVFFLLEAEEKQGRHRGVMGKFSAGPRIFAEGGGCPEV</sequence>
<keyword evidence="2" id="KW-1185">Reference proteome</keyword>